<evidence type="ECO:0000313" key="1">
    <source>
        <dbReference type="EMBL" id="KZV37588.1"/>
    </source>
</evidence>
<dbReference type="AlphaFoldDB" id="A0A2Z7BVB9"/>
<dbReference type="EMBL" id="KV002593">
    <property type="protein sequence ID" value="KZV37588.1"/>
    <property type="molecule type" value="Genomic_DNA"/>
</dbReference>
<evidence type="ECO:0000313" key="2">
    <source>
        <dbReference type="Proteomes" id="UP000250235"/>
    </source>
</evidence>
<reference evidence="1 2" key="1">
    <citation type="journal article" date="2015" name="Proc. Natl. Acad. Sci. U.S.A.">
        <title>The resurrection genome of Boea hygrometrica: A blueprint for survival of dehydration.</title>
        <authorList>
            <person name="Xiao L."/>
            <person name="Yang G."/>
            <person name="Zhang L."/>
            <person name="Yang X."/>
            <person name="Zhao S."/>
            <person name="Ji Z."/>
            <person name="Zhou Q."/>
            <person name="Hu M."/>
            <person name="Wang Y."/>
            <person name="Chen M."/>
            <person name="Xu Y."/>
            <person name="Jin H."/>
            <person name="Xiao X."/>
            <person name="Hu G."/>
            <person name="Bao F."/>
            <person name="Hu Y."/>
            <person name="Wan P."/>
            <person name="Li L."/>
            <person name="Deng X."/>
            <person name="Kuang T."/>
            <person name="Xiang C."/>
            <person name="Zhu J.K."/>
            <person name="Oliver M.J."/>
            <person name="He Y."/>
        </authorList>
    </citation>
    <scope>NUCLEOTIDE SEQUENCE [LARGE SCALE GENOMIC DNA]</scope>
    <source>
        <strain evidence="2">cv. XS01</strain>
    </source>
</reference>
<name>A0A2Z7BVB9_9LAMI</name>
<proteinExistence type="predicted"/>
<accession>A0A2Z7BVB9</accession>
<keyword evidence="2" id="KW-1185">Reference proteome</keyword>
<protein>
    <submittedName>
        <fullName evidence="1">Uncharacterized protein</fullName>
    </submittedName>
</protein>
<sequence length="185" mass="20241">MGQNAVSLKFGLVCLSLKLGGPNCNFGLGGLKNCFHIIILIFGNCVDRSDLIVDRGYDEATVIRLNRMFIWTWARPRPIGLVQAHASPLCIRLVLGLYNTTHNSHTLDLAAAAPSPLHSPSTTVATTRAAAVCRRRCFFRGWTCSDQADEEIPFVTNSSGLLVQTDEGGVIPIVDRIRRSTAAYR</sequence>
<organism evidence="1 2">
    <name type="scientific">Dorcoceras hygrometricum</name>
    <dbReference type="NCBI Taxonomy" id="472368"/>
    <lineage>
        <taxon>Eukaryota</taxon>
        <taxon>Viridiplantae</taxon>
        <taxon>Streptophyta</taxon>
        <taxon>Embryophyta</taxon>
        <taxon>Tracheophyta</taxon>
        <taxon>Spermatophyta</taxon>
        <taxon>Magnoliopsida</taxon>
        <taxon>eudicotyledons</taxon>
        <taxon>Gunneridae</taxon>
        <taxon>Pentapetalae</taxon>
        <taxon>asterids</taxon>
        <taxon>lamiids</taxon>
        <taxon>Lamiales</taxon>
        <taxon>Gesneriaceae</taxon>
        <taxon>Didymocarpoideae</taxon>
        <taxon>Trichosporeae</taxon>
        <taxon>Loxocarpinae</taxon>
        <taxon>Dorcoceras</taxon>
    </lineage>
</organism>
<dbReference type="Proteomes" id="UP000250235">
    <property type="component" value="Unassembled WGS sequence"/>
</dbReference>
<gene>
    <name evidence="1" type="ORF">F511_13859</name>
</gene>